<dbReference type="InterPro" id="IPR007197">
    <property type="entry name" value="rSAM"/>
</dbReference>
<evidence type="ECO:0000256" key="9">
    <source>
        <dbReference type="ARBA" id="ARBA00023150"/>
    </source>
</evidence>
<dbReference type="RefSeq" id="WP_186964120.1">
    <property type="nucleotide sequence ID" value="NZ_JACOPR010000008.1"/>
</dbReference>
<keyword evidence="3 12" id="KW-0949">S-adenosyl-L-methionine</keyword>
<comment type="cofactor">
    <cofactor evidence="12">
        <name>[4Fe-4S] cluster</name>
        <dbReference type="ChEBI" id="CHEBI:49883"/>
    </cofactor>
    <text evidence="12">Binds 2 [4Fe-4S] clusters. Binds 1 [4Fe-4S] cluster coordinated with 3 cysteines and an exchangeable S-adenosyl-L-methionine and 1 [4Fe-4S] cluster coordinated with 3 cysteines and the GTP-derived substrate.</text>
</comment>
<evidence type="ECO:0000256" key="7">
    <source>
        <dbReference type="ARBA" id="ARBA00023014"/>
    </source>
</evidence>
<comment type="subunit">
    <text evidence="12">Monomer and homodimer.</text>
</comment>
<dbReference type="InterPro" id="IPR058240">
    <property type="entry name" value="rSAM_sf"/>
</dbReference>
<feature type="binding site" evidence="12">
    <location>
        <position position="267"/>
    </location>
    <ligand>
        <name>[4Fe-4S] cluster</name>
        <dbReference type="ChEBI" id="CHEBI:49883"/>
        <label>2</label>
        <note>4Fe-4S-substrate</note>
    </ligand>
</feature>
<protein>
    <recommendedName>
        <fullName evidence="1 12">GTP 3',8-cyclase</fullName>
        <ecNumber evidence="1 12">4.1.99.22</ecNumber>
    </recommendedName>
    <alternativeName>
        <fullName evidence="12">Molybdenum cofactor biosynthesis protein A</fullName>
    </alternativeName>
</protein>
<evidence type="ECO:0000256" key="1">
    <source>
        <dbReference type="ARBA" id="ARBA00012167"/>
    </source>
</evidence>
<dbReference type="PANTHER" id="PTHR22960">
    <property type="entry name" value="MOLYBDOPTERIN COFACTOR SYNTHESIS PROTEIN A"/>
    <property type="match status" value="1"/>
</dbReference>
<comment type="catalytic activity">
    <reaction evidence="11 12">
        <text>GTP + AH2 + S-adenosyl-L-methionine = (8S)-3',8-cyclo-7,8-dihydroguanosine 5'-triphosphate + 5'-deoxyadenosine + L-methionine + A + H(+)</text>
        <dbReference type="Rhea" id="RHEA:49576"/>
        <dbReference type="ChEBI" id="CHEBI:13193"/>
        <dbReference type="ChEBI" id="CHEBI:15378"/>
        <dbReference type="ChEBI" id="CHEBI:17319"/>
        <dbReference type="ChEBI" id="CHEBI:17499"/>
        <dbReference type="ChEBI" id="CHEBI:37565"/>
        <dbReference type="ChEBI" id="CHEBI:57844"/>
        <dbReference type="ChEBI" id="CHEBI:59789"/>
        <dbReference type="ChEBI" id="CHEBI:131766"/>
        <dbReference type="EC" id="4.1.99.22"/>
    </reaction>
</comment>
<proteinExistence type="inferred from homology"/>
<dbReference type="SUPFAM" id="SSF102114">
    <property type="entry name" value="Radical SAM enzymes"/>
    <property type="match status" value="1"/>
</dbReference>
<dbReference type="EMBL" id="JACOPR010000008">
    <property type="protein sequence ID" value="MBC5731593.1"/>
    <property type="molecule type" value="Genomic_DNA"/>
</dbReference>
<evidence type="ECO:0000256" key="6">
    <source>
        <dbReference type="ARBA" id="ARBA00023004"/>
    </source>
</evidence>
<keyword evidence="9 12" id="KW-0501">Molybdenum cofactor biosynthesis</keyword>
<reference evidence="14 15" key="1">
    <citation type="submission" date="2020-08" db="EMBL/GenBank/DDBJ databases">
        <title>Genome public.</title>
        <authorList>
            <person name="Liu C."/>
            <person name="Sun Q."/>
        </authorList>
    </citation>
    <scope>NUCLEOTIDE SEQUENCE [LARGE SCALE GENOMIC DNA]</scope>
    <source>
        <strain evidence="14 15">New-38</strain>
    </source>
</reference>
<comment type="caution">
    <text evidence="14">The sequence shown here is derived from an EMBL/GenBank/DDBJ whole genome shotgun (WGS) entry which is preliminary data.</text>
</comment>
<feature type="binding site" evidence="12">
    <location>
        <position position="24"/>
    </location>
    <ligand>
        <name>[4Fe-4S] cluster</name>
        <dbReference type="ChEBI" id="CHEBI:49883"/>
        <label>1</label>
        <note>4Fe-4S-S-AdoMet</note>
    </ligand>
</feature>
<dbReference type="Pfam" id="PF06463">
    <property type="entry name" value="Mob_synth_C"/>
    <property type="match status" value="1"/>
</dbReference>
<evidence type="ECO:0000256" key="8">
    <source>
        <dbReference type="ARBA" id="ARBA00023134"/>
    </source>
</evidence>
<keyword evidence="15" id="KW-1185">Reference proteome</keyword>
<keyword evidence="7 12" id="KW-0411">Iron-sulfur</keyword>
<dbReference type="CDD" id="cd01335">
    <property type="entry name" value="Radical_SAM"/>
    <property type="match status" value="1"/>
</dbReference>
<feature type="binding site" evidence="12">
    <location>
        <position position="67"/>
    </location>
    <ligand>
        <name>S-adenosyl-L-methionine</name>
        <dbReference type="ChEBI" id="CHEBI:59789"/>
    </ligand>
</feature>
<dbReference type="CDD" id="cd21117">
    <property type="entry name" value="Twitch_MoaA"/>
    <property type="match status" value="1"/>
</dbReference>
<dbReference type="InterPro" id="IPR010505">
    <property type="entry name" value="MoaA_twitch"/>
</dbReference>
<accession>A0ABR7HVN8</accession>
<dbReference type="PROSITE" id="PS01305">
    <property type="entry name" value="MOAA_NIFB_PQQE"/>
    <property type="match status" value="1"/>
</dbReference>
<organism evidence="14 15">
    <name type="scientific">Pseudoflavonifractor hominis</name>
    <dbReference type="NCBI Taxonomy" id="2763059"/>
    <lineage>
        <taxon>Bacteria</taxon>
        <taxon>Bacillati</taxon>
        <taxon>Bacillota</taxon>
        <taxon>Clostridia</taxon>
        <taxon>Eubacteriales</taxon>
        <taxon>Oscillospiraceae</taxon>
        <taxon>Pseudoflavonifractor</taxon>
    </lineage>
</organism>
<evidence type="ECO:0000259" key="13">
    <source>
        <dbReference type="PROSITE" id="PS51918"/>
    </source>
</evidence>
<keyword evidence="8 12" id="KW-0342">GTP-binding</keyword>
<dbReference type="SFLD" id="SFLDG01067">
    <property type="entry name" value="SPASM/twitch_domain_containing"/>
    <property type="match status" value="1"/>
</dbReference>
<feature type="binding site" evidence="12">
    <location>
        <position position="26"/>
    </location>
    <ligand>
        <name>S-adenosyl-L-methionine</name>
        <dbReference type="ChEBI" id="CHEBI:59789"/>
    </ligand>
</feature>
<gene>
    <name evidence="12 14" type="primary">moaA</name>
    <name evidence="14" type="ORF">H8S34_12265</name>
</gene>
<comment type="similarity">
    <text evidence="12">Belongs to the radical SAM superfamily. MoaA family.</text>
</comment>
<dbReference type="InterPro" id="IPR050105">
    <property type="entry name" value="MoCo_biosynth_MoaA/MoaC"/>
</dbReference>
<dbReference type="Proteomes" id="UP000660021">
    <property type="component" value="Unassembled WGS sequence"/>
</dbReference>
<name>A0ABR7HVN8_9FIRM</name>
<keyword evidence="4 12" id="KW-0479">Metal-binding</keyword>
<feature type="binding site" evidence="12">
    <location>
        <position position="13"/>
    </location>
    <ligand>
        <name>GTP</name>
        <dbReference type="ChEBI" id="CHEBI:37565"/>
    </ligand>
</feature>
<dbReference type="Pfam" id="PF04055">
    <property type="entry name" value="Radical_SAM"/>
    <property type="match status" value="1"/>
</dbReference>
<feature type="binding site" evidence="12">
    <location>
        <position position="94"/>
    </location>
    <ligand>
        <name>GTP</name>
        <dbReference type="ChEBI" id="CHEBI:37565"/>
    </ligand>
</feature>
<dbReference type="InterPro" id="IPR013785">
    <property type="entry name" value="Aldolase_TIM"/>
</dbReference>
<feature type="binding site" evidence="12">
    <location>
        <position position="27"/>
    </location>
    <ligand>
        <name>[4Fe-4S] cluster</name>
        <dbReference type="ChEBI" id="CHEBI:49883"/>
        <label>1</label>
        <note>4Fe-4S-S-AdoMet</note>
    </ligand>
</feature>
<dbReference type="InterPro" id="IPR006638">
    <property type="entry name" value="Elp3/MiaA/NifB-like_rSAM"/>
</dbReference>
<evidence type="ECO:0000256" key="11">
    <source>
        <dbReference type="ARBA" id="ARBA00048697"/>
    </source>
</evidence>
<comment type="function">
    <text evidence="12">Catalyzes the cyclization of GTP to (8S)-3',8-cyclo-7,8-dihydroguanosine 5'-triphosphate.</text>
</comment>
<evidence type="ECO:0000256" key="3">
    <source>
        <dbReference type="ARBA" id="ARBA00022691"/>
    </source>
</evidence>
<feature type="binding site" evidence="12">
    <location>
        <position position="118"/>
    </location>
    <ligand>
        <name>S-adenosyl-L-methionine</name>
        <dbReference type="ChEBI" id="CHEBI:59789"/>
    </ligand>
</feature>
<dbReference type="HAMAP" id="MF_01225_B">
    <property type="entry name" value="MoaA_B"/>
    <property type="match status" value="1"/>
</dbReference>
<comment type="pathway">
    <text evidence="12">Cofactor biosynthesis; molybdopterin biosynthesis.</text>
</comment>
<dbReference type="InterPro" id="IPR000385">
    <property type="entry name" value="MoaA_NifB_PqqE_Fe-S-bd_CS"/>
</dbReference>
<keyword evidence="2 12" id="KW-0004">4Fe-4S</keyword>
<dbReference type="SFLD" id="SFLDG01383">
    <property type="entry name" value="cyclic_pyranopterin_phosphate"/>
    <property type="match status" value="1"/>
</dbReference>
<dbReference type="PROSITE" id="PS51918">
    <property type="entry name" value="RADICAL_SAM"/>
    <property type="match status" value="1"/>
</dbReference>
<dbReference type="SFLD" id="SFLDS00029">
    <property type="entry name" value="Radical_SAM"/>
    <property type="match status" value="1"/>
</dbReference>
<feature type="binding site" evidence="12">
    <location>
        <begin position="255"/>
        <end position="257"/>
    </location>
    <ligand>
        <name>GTP</name>
        <dbReference type="ChEBI" id="CHEBI:37565"/>
    </ligand>
</feature>
<dbReference type="SMART" id="SM00729">
    <property type="entry name" value="Elp3"/>
    <property type="match status" value="1"/>
</dbReference>
<feature type="binding site" evidence="12">
    <location>
        <position position="250"/>
    </location>
    <ligand>
        <name>[4Fe-4S] cluster</name>
        <dbReference type="ChEBI" id="CHEBI:49883"/>
        <label>2</label>
        <note>4Fe-4S-substrate</note>
    </ligand>
</feature>
<evidence type="ECO:0000313" key="14">
    <source>
        <dbReference type="EMBL" id="MBC5731593.1"/>
    </source>
</evidence>
<sequence>MIDGFGRSIDYLRISVTDRCNLRCVYCMPPEGVEWMDHEEMLSYEEIIRLCSLFAQVGIRKVRLTGGEPLARRDLPELVRGIHAIDGIESIALTTNGLLLQEQLPALLEAGLTAVNLSLDTLDRAQYAAITRRDALDQALSGLYAALDAPGLRVKLNCVPMGENDAQLVPLADLAREHDLAVRYIELMPIGLGGSLPRRTEEEVRAMLEAAFGPMTPCDESLGAGPGHYFTIPGFRGKIGFISAMTHQFCDGCNRVRLTATGFLKTCLQYETGRDLRTLLRDGSGDEVLLEAIRSAILHKPAQHHFLDATGRREDERHNMHQIGG</sequence>
<evidence type="ECO:0000256" key="10">
    <source>
        <dbReference type="ARBA" id="ARBA00023239"/>
    </source>
</evidence>
<dbReference type="InterPro" id="IPR013483">
    <property type="entry name" value="MoaA"/>
</dbReference>
<feature type="binding site" evidence="12">
    <location>
        <position position="155"/>
    </location>
    <ligand>
        <name>GTP</name>
        <dbReference type="ChEBI" id="CHEBI:37565"/>
    </ligand>
</feature>
<dbReference type="InterPro" id="IPR040064">
    <property type="entry name" value="MoaA-like"/>
</dbReference>
<keyword evidence="6 12" id="KW-0408">Iron</keyword>
<dbReference type="NCBIfam" id="TIGR02666">
    <property type="entry name" value="moaA"/>
    <property type="match status" value="1"/>
</dbReference>
<dbReference type="PANTHER" id="PTHR22960:SF0">
    <property type="entry name" value="MOLYBDENUM COFACTOR BIOSYNTHESIS PROTEIN 1"/>
    <property type="match status" value="1"/>
</dbReference>
<feature type="binding site" evidence="12">
    <location>
        <position position="253"/>
    </location>
    <ligand>
        <name>[4Fe-4S] cluster</name>
        <dbReference type="ChEBI" id="CHEBI:49883"/>
        <label>2</label>
        <note>4Fe-4S-substrate</note>
    </ligand>
</feature>
<feature type="binding site" evidence="12">
    <location>
        <position position="63"/>
    </location>
    <ligand>
        <name>GTP</name>
        <dbReference type="ChEBI" id="CHEBI:37565"/>
    </ligand>
</feature>
<evidence type="ECO:0000256" key="2">
    <source>
        <dbReference type="ARBA" id="ARBA00022485"/>
    </source>
</evidence>
<feature type="domain" description="Radical SAM core" evidence="13">
    <location>
        <begin position="4"/>
        <end position="224"/>
    </location>
</feature>
<dbReference type="SFLD" id="SFLDG01386">
    <property type="entry name" value="main_SPASM_domain-containing"/>
    <property type="match status" value="1"/>
</dbReference>
<keyword evidence="10 12" id="KW-0456">Lyase</keyword>
<evidence type="ECO:0000256" key="12">
    <source>
        <dbReference type="HAMAP-Rule" id="MF_01225"/>
    </source>
</evidence>
<evidence type="ECO:0000256" key="5">
    <source>
        <dbReference type="ARBA" id="ARBA00022741"/>
    </source>
</evidence>
<feature type="binding site" evidence="12">
    <location>
        <position position="20"/>
    </location>
    <ligand>
        <name>[4Fe-4S] cluster</name>
        <dbReference type="ChEBI" id="CHEBI:49883"/>
        <label>1</label>
        <note>4Fe-4S-S-AdoMet</note>
    </ligand>
</feature>
<dbReference type="Gene3D" id="3.20.20.70">
    <property type="entry name" value="Aldolase class I"/>
    <property type="match status" value="1"/>
</dbReference>
<feature type="binding site" evidence="12">
    <location>
        <position position="188"/>
    </location>
    <ligand>
        <name>S-adenosyl-L-methionine</name>
        <dbReference type="ChEBI" id="CHEBI:59789"/>
    </ligand>
</feature>
<dbReference type="EC" id="4.1.99.22" evidence="1 12"/>
<evidence type="ECO:0000256" key="4">
    <source>
        <dbReference type="ARBA" id="ARBA00022723"/>
    </source>
</evidence>
<evidence type="ECO:0000313" key="15">
    <source>
        <dbReference type="Proteomes" id="UP000660021"/>
    </source>
</evidence>
<keyword evidence="5 12" id="KW-0547">Nucleotide-binding</keyword>